<dbReference type="KEGG" id="afd:Alfi_2713"/>
<reference evidence="2" key="1">
    <citation type="journal article" date="2013" name="Stand. Genomic Sci.">
        <title>Complete genome sequence of the bile-resistant pigment-producing anaerobe Alistipes finegoldii type strain (AHN2437(T)).</title>
        <authorList>
            <person name="Mavromatis K."/>
            <person name="Stackebrandt E."/>
            <person name="Munk C."/>
            <person name="Lapidus A."/>
            <person name="Nolan M."/>
            <person name="Lucas S."/>
            <person name="Hammon N."/>
            <person name="Deshpande S."/>
            <person name="Cheng J.F."/>
            <person name="Tapia R."/>
            <person name="Goodwin L.A."/>
            <person name="Pitluck S."/>
            <person name="Liolios K."/>
            <person name="Pagani I."/>
            <person name="Ivanova N."/>
            <person name="Mikhailova N."/>
            <person name="Huntemann M."/>
            <person name="Pati A."/>
            <person name="Chen A."/>
            <person name="Palaniappan K."/>
            <person name="Land M."/>
            <person name="Hauser L."/>
            <person name="Rohde M."/>
            <person name="Gronow S."/>
            <person name="Goker M."/>
            <person name="Detter J.C."/>
            <person name="Bristow J."/>
            <person name="Eisen J.A."/>
            <person name="Markowitz V."/>
            <person name="Hugenholtz P."/>
            <person name="Kyrpides N.C."/>
            <person name="Klenk H.P."/>
            <person name="Woyke T."/>
        </authorList>
    </citation>
    <scope>NUCLEOTIDE SEQUENCE</scope>
    <source>
        <strain evidence="2">DSM 17242 / JCM 16770 / AHN 2437 / CCUG 46020 / CIP 107999</strain>
    </source>
</reference>
<accession>I3YPQ5</accession>
<evidence type="ECO:0000313" key="1">
    <source>
        <dbReference type="EMBL" id="AFL78973.1"/>
    </source>
</evidence>
<gene>
    <name evidence="1" type="ordered locus">Alfi_2713</name>
</gene>
<dbReference type="AlphaFoldDB" id="I3YPQ5"/>
<dbReference type="EMBL" id="CP003274">
    <property type="protein sequence ID" value="AFL78973.1"/>
    <property type="molecule type" value="Genomic_DNA"/>
</dbReference>
<protein>
    <submittedName>
        <fullName evidence="1">Uncharacterized protein</fullName>
    </submittedName>
</protein>
<dbReference type="Proteomes" id="UP000006052">
    <property type="component" value="Chromosome"/>
</dbReference>
<name>I3YPQ5_ALIFI</name>
<evidence type="ECO:0000313" key="2">
    <source>
        <dbReference type="Proteomes" id="UP000006052"/>
    </source>
</evidence>
<dbReference type="PATRIC" id="fig|679935.3.peg.2629"/>
<dbReference type="STRING" id="679935.Alfi_2713"/>
<dbReference type="HOGENOM" id="CLU_1801985_0_0_10"/>
<organism evidence="1 2">
    <name type="scientific">Alistipes finegoldii (strain DSM 17242 / JCM 16770 / CCUG 46020 / CIP 107999 / KCTC 15236 / AHN 2437)</name>
    <dbReference type="NCBI Taxonomy" id="679935"/>
    <lineage>
        <taxon>Bacteria</taxon>
        <taxon>Pseudomonadati</taxon>
        <taxon>Bacteroidota</taxon>
        <taxon>Bacteroidia</taxon>
        <taxon>Bacteroidales</taxon>
        <taxon>Rikenellaceae</taxon>
        <taxon>Alistipes</taxon>
    </lineage>
</organism>
<sequence>MATFFVLNHKKYRTSVRCADGRLEAVRFEPEVYFGGVGESTYTTSDPAIIDALHEHPAYQVTFWEKATITTAPIEETTPGNPATDLETLLSDPATATREETVTSVAAARAWLQANLDYVVPAGMKKDDIKIEAAKRNILFINW</sequence>
<proteinExistence type="predicted"/>
<dbReference type="RefSeq" id="WP_014776186.1">
    <property type="nucleotide sequence ID" value="NC_018011.1"/>
</dbReference>